<keyword evidence="3" id="KW-1185">Reference proteome</keyword>
<gene>
    <name evidence="2" type="ORF">GKJPGBOP_00020</name>
</gene>
<feature type="region of interest" description="Disordered" evidence="1">
    <location>
        <begin position="1"/>
        <end position="22"/>
    </location>
</feature>
<dbReference type="RefSeq" id="WP_125050599.1">
    <property type="nucleotide sequence ID" value="NZ_BHZD01000001.1"/>
</dbReference>
<sequence length="122" mass="13516">MWEYITRHRSQHAGVTPPEPHERTWAGSVPVGMPEFVSELITDAMRQLMELAIEGTLPAASGTELGIVSLNTARSRIDQALYELVLAGRRSGVSYAQMSQWIGITEDVLARSVEDHHRSMTA</sequence>
<proteinExistence type="predicted"/>
<protein>
    <submittedName>
        <fullName evidence="2">Uncharacterized protein</fullName>
    </submittedName>
</protein>
<evidence type="ECO:0000313" key="2">
    <source>
        <dbReference type="EMBL" id="GCD40371.1"/>
    </source>
</evidence>
<accession>A0A401VTG2</accession>
<reference evidence="2 3" key="1">
    <citation type="submission" date="2018-11" db="EMBL/GenBank/DDBJ databases">
        <title>Whole genome sequence of Streptomyces paromomycinus NBRC 15454(T).</title>
        <authorList>
            <person name="Komaki H."/>
            <person name="Tamura T."/>
        </authorList>
    </citation>
    <scope>NUCLEOTIDE SEQUENCE [LARGE SCALE GENOMIC DNA]</scope>
    <source>
        <strain evidence="2 3">NBRC 15454</strain>
    </source>
</reference>
<evidence type="ECO:0000313" key="3">
    <source>
        <dbReference type="Proteomes" id="UP000286746"/>
    </source>
</evidence>
<comment type="caution">
    <text evidence="2">The sequence shown here is derived from an EMBL/GenBank/DDBJ whole genome shotgun (WGS) entry which is preliminary data.</text>
</comment>
<dbReference type="Proteomes" id="UP000286746">
    <property type="component" value="Unassembled WGS sequence"/>
</dbReference>
<name>A0A401VTG2_STREY</name>
<dbReference type="EMBL" id="BHZD01000001">
    <property type="protein sequence ID" value="GCD40371.1"/>
    <property type="molecule type" value="Genomic_DNA"/>
</dbReference>
<dbReference type="AlphaFoldDB" id="A0A401VTG2"/>
<organism evidence="2 3">
    <name type="scientific">Streptomyces paromomycinus</name>
    <name type="common">Streptomyces rimosus subsp. paromomycinus</name>
    <dbReference type="NCBI Taxonomy" id="92743"/>
    <lineage>
        <taxon>Bacteria</taxon>
        <taxon>Bacillati</taxon>
        <taxon>Actinomycetota</taxon>
        <taxon>Actinomycetes</taxon>
        <taxon>Kitasatosporales</taxon>
        <taxon>Streptomycetaceae</taxon>
        <taxon>Streptomyces</taxon>
    </lineage>
</organism>
<evidence type="ECO:0000256" key="1">
    <source>
        <dbReference type="SAM" id="MobiDB-lite"/>
    </source>
</evidence>